<organism evidence="1 2">
    <name type="scientific">Asanoa iriomotensis</name>
    <dbReference type="NCBI Taxonomy" id="234613"/>
    <lineage>
        <taxon>Bacteria</taxon>
        <taxon>Bacillati</taxon>
        <taxon>Actinomycetota</taxon>
        <taxon>Actinomycetes</taxon>
        <taxon>Micromonosporales</taxon>
        <taxon>Micromonosporaceae</taxon>
        <taxon>Asanoa</taxon>
    </lineage>
</organism>
<name>A0ABQ4BYD6_9ACTN</name>
<dbReference type="RefSeq" id="WP_203701332.1">
    <property type="nucleotide sequence ID" value="NZ_BAAALU010000007.1"/>
</dbReference>
<dbReference type="PANTHER" id="PTHR20883">
    <property type="entry name" value="PHYTANOYL-COA DIOXYGENASE DOMAIN CONTAINING 1"/>
    <property type="match status" value="1"/>
</dbReference>
<keyword evidence="2" id="KW-1185">Reference proteome</keyword>
<evidence type="ECO:0000313" key="1">
    <source>
        <dbReference type="EMBL" id="GIF55522.1"/>
    </source>
</evidence>
<dbReference type="InterPro" id="IPR008775">
    <property type="entry name" value="Phytyl_CoA_dOase-like"/>
</dbReference>
<protein>
    <recommendedName>
        <fullName evidence="3">Phytanoyl-CoA dioxygenase</fullName>
    </recommendedName>
</protein>
<evidence type="ECO:0000313" key="2">
    <source>
        <dbReference type="Proteomes" id="UP000624325"/>
    </source>
</evidence>
<dbReference type="Proteomes" id="UP000624325">
    <property type="component" value="Unassembled WGS sequence"/>
</dbReference>
<accession>A0ABQ4BYD6</accession>
<reference evidence="1 2" key="1">
    <citation type="submission" date="2021-01" db="EMBL/GenBank/DDBJ databases">
        <title>Whole genome shotgun sequence of Asanoa iriomotensis NBRC 100142.</title>
        <authorList>
            <person name="Komaki H."/>
            <person name="Tamura T."/>
        </authorList>
    </citation>
    <scope>NUCLEOTIDE SEQUENCE [LARGE SCALE GENOMIC DNA]</scope>
    <source>
        <strain evidence="1 2">NBRC 100142</strain>
    </source>
</reference>
<comment type="caution">
    <text evidence="1">The sequence shown here is derived from an EMBL/GenBank/DDBJ whole genome shotgun (WGS) entry which is preliminary data.</text>
</comment>
<sequence>MTDVSGLTRDQIKQFRDQGYLVVEDVIDVERYLDPLVAEYAERLDEIVAGLAGPAAYAGLPFGSKLTRLYADTGRSWAQHFDFSLPFKGVKPDEPCHFGPAVFAMLSNERILDVVESLIGPEIYSNPVQHVRLKPPQHLVPSDPRIGKGLLGATEWHQDASVVVEEADDTEILTVWIPLVDVDERNGCLCVVPRNHKRGLLQHCIDALRGKYLPTAKFDADRAKPLPMRRGSILVMDKMTPHSSLENHSDDVRVSMDLRFNPIGQPTGRPEFPGFVARSRRDPATQLRDPVAWKESWLDTRARMSAHPELVPAFTRWREDAPGCA</sequence>
<dbReference type="PANTHER" id="PTHR20883:SF14">
    <property type="entry name" value="PHYTANOYL-COA DIOXYGENASE"/>
    <property type="match status" value="1"/>
</dbReference>
<proteinExistence type="predicted"/>
<dbReference type="Pfam" id="PF05721">
    <property type="entry name" value="PhyH"/>
    <property type="match status" value="1"/>
</dbReference>
<dbReference type="EMBL" id="BONC01000008">
    <property type="protein sequence ID" value="GIF55522.1"/>
    <property type="molecule type" value="Genomic_DNA"/>
</dbReference>
<gene>
    <name evidence="1" type="ORF">Air01nite_16170</name>
</gene>
<evidence type="ECO:0008006" key="3">
    <source>
        <dbReference type="Google" id="ProtNLM"/>
    </source>
</evidence>
<dbReference type="Gene3D" id="2.60.120.620">
    <property type="entry name" value="q2cbj1_9rhob like domain"/>
    <property type="match status" value="1"/>
</dbReference>
<dbReference type="SUPFAM" id="SSF51197">
    <property type="entry name" value="Clavaminate synthase-like"/>
    <property type="match status" value="1"/>
</dbReference>